<name>A0A9P8TQQ1_WICPI</name>
<dbReference type="Proteomes" id="UP000774326">
    <property type="component" value="Unassembled WGS sequence"/>
</dbReference>
<proteinExistence type="predicted"/>
<dbReference type="OrthoDB" id="5426471at2759"/>
<feature type="region of interest" description="Disordered" evidence="1">
    <location>
        <begin position="219"/>
        <end position="282"/>
    </location>
</feature>
<protein>
    <recommendedName>
        <fullName evidence="4">Stm1-like N-terminal domain-containing protein</fullName>
    </recommendedName>
</protein>
<feature type="compositionally biased region" description="Basic and acidic residues" evidence="1">
    <location>
        <begin position="105"/>
        <end position="122"/>
    </location>
</feature>
<evidence type="ECO:0000313" key="3">
    <source>
        <dbReference type="Proteomes" id="UP000774326"/>
    </source>
</evidence>
<reference evidence="2" key="2">
    <citation type="submission" date="2021-01" db="EMBL/GenBank/DDBJ databases">
        <authorList>
            <person name="Schikora-Tamarit M.A."/>
        </authorList>
    </citation>
    <scope>NUCLEOTIDE SEQUENCE</scope>
    <source>
        <strain evidence="2">CBS2887</strain>
    </source>
</reference>
<dbReference type="AlphaFoldDB" id="A0A9P8TQQ1"/>
<evidence type="ECO:0000256" key="1">
    <source>
        <dbReference type="SAM" id="MobiDB-lite"/>
    </source>
</evidence>
<gene>
    <name evidence="2" type="ORF">WICPIJ_001881</name>
</gene>
<feature type="compositionally biased region" description="Low complexity" evidence="1">
    <location>
        <begin position="252"/>
        <end position="270"/>
    </location>
</feature>
<dbReference type="Gene3D" id="6.10.140.1040">
    <property type="match status" value="1"/>
</dbReference>
<sequence length="282" mass="29911">MAVEGMGHTNFHFEKFDFSTSNHLCNDVDADVPALAPREIVKKSTSSKKTDAAPASADKSKARNNRPQPTGNEAAIKDKSAGRSANKAKGVEEAKPASRRPAKGGKTDRHSKTGKTDSEKKIKQAGWKADGEAELEAETEGAKDAAEEAAAAVEEAKPAGKSLEEYLNEKTEFVGTQREGRKVEAIEGEVVVKADETFIAATKTKAVKSKALKQKTFLDFDATFADEAPRERAPSTRGNSKPTRGGRAPRGAKAPRGTKAPRAPKAPAGPSINDEASFPSLA</sequence>
<comment type="caution">
    <text evidence="2">The sequence shown here is derived from an EMBL/GenBank/DDBJ whole genome shotgun (WGS) entry which is preliminary data.</text>
</comment>
<accession>A0A9P8TQQ1</accession>
<organism evidence="2 3">
    <name type="scientific">Wickerhamomyces pijperi</name>
    <name type="common">Yeast</name>
    <name type="synonym">Pichia pijperi</name>
    <dbReference type="NCBI Taxonomy" id="599730"/>
    <lineage>
        <taxon>Eukaryota</taxon>
        <taxon>Fungi</taxon>
        <taxon>Dikarya</taxon>
        <taxon>Ascomycota</taxon>
        <taxon>Saccharomycotina</taxon>
        <taxon>Saccharomycetes</taxon>
        <taxon>Phaffomycetales</taxon>
        <taxon>Wickerhamomycetaceae</taxon>
        <taxon>Wickerhamomyces</taxon>
    </lineage>
</organism>
<reference evidence="2" key="1">
    <citation type="journal article" date="2021" name="Open Biol.">
        <title>Shared evolutionary footprints suggest mitochondrial oxidative damage underlies multiple complex I losses in fungi.</title>
        <authorList>
            <person name="Schikora-Tamarit M.A."/>
            <person name="Marcet-Houben M."/>
            <person name="Nosek J."/>
            <person name="Gabaldon T."/>
        </authorList>
    </citation>
    <scope>NUCLEOTIDE SEQUENCE</scope>
    <source>
        <strain evidence="2">CBS2887</strain>
    </source>
</reference>
<evidence type="ECO:0000313" key="2">
    <source>
        <dbReference type="EMBL" id="KAH3687126.1"/>
    </source>
</evidence>
<keyword evidence="3" id="KW-1185">Reference proteome</keyword>
<feature type="region of interest" description="Disordered" evidence="1">
    <location>
        <begin position="38"/>
        <end position="143"/>
    </location>
</feature>
<evidence type="ECO:0008006" key="4">
    <source>
        <dbReference type="Google" id="ProtNLM"/>
    </source>
</evidence>
<dbReference type="EMBL" id="JAEUBG010000980">
    <property type="protein sequence ID" value="KAH3687126.1"/>
    <property type="molecule type" value="Genomic_DNA"/>
</dbReference>